<dbReference type="Proteomes" id="UP000076962">
    <property type="component" value="Unassembled WGS sequence"/>
</dbReference>
<evidence type="ECO:0008006" key="3">
    <source>
        <dbReference type="Google" id="ProtNLM"/>
    </source>
</evidence>
<reference evidence="1 2" key="1">
    <citation type="submission" date="2016-05" db="EMBL/GenBank/DDBJ databases">
        <title>Single-cell genome of chain-forming Candidatus Thiomargarita nelsonii and comparison to other large sulfur-oxidizing bacteria.</title>
        <authorList>
            <person name="Winkel M."/>
            <person name="Salman V."/>
            <person name="Woyke T."/>
            <person name="Schulz-Vogt H."/>
            <person name="Richter M."/>
            <person name="Flood B."/>
            <person name="Bailey J."/>
            <person name="Amann R."/>
            <person name="Mussmann M."/>
        </authorList>
    </citation>
    <scope>NUCLEOTIDE SEQUENCE [LARGE SCALE GENOMIC DNA]</scope>
    <source>
        <strain evidence="1 2">THI036</strain>
    </source>
</reference>
<accession>A0A176S4X0</accession>
<dbReference type="NCBIfam" id="TIGR02646">
    <property type="entry name" value="retron system putative HNH endonuclease"/>
    <property type="match status" value="1"/>
</dbReference>
<proteinExistence type="predicted"/>
<gene>
    <name evidence="1" type="ORF">THIOM_001217</name>
</gene>
<name>A0A176S4X0_9GAMM</name>
<organism evidence="1 2">
    <name type="scientific">Candidatus Thiomargarita nelsonii</name>
    <dbReference type="NCBI Taxonomy" id="1003181"/>
    <lineage>
        <taxon>Bacteria</taxon>
        <taxon>Pseudomonadati</taxon>
        <taxon>Pseudomonadota</taxon>
        <taxon>Gammaproteobacteria</taxon>
        <taxon>Thiotrichales</taxon>
        <taxon>Thiotrichaceae</taxon>
        <taxon>Thiomargarita</taxon>
    </lineage>
</organism>
<dbReference type="EMBL" id="LUTY01000635">
    <property type="protein sequence ID" value="OAD22956.1"/>
    <property type="molecule type" value="Genomic_DNA"/>
</dbReference>
<evidence type="ECO:0000313" key="2">
    <source>
        <dbReference type="Proteomes" id="UP000076962"/>
    </source>
</evidence>
<sequence length="197" mass="23550">MKLTRPPKPAYLDGYKEWGRKYALKKQQGLKPKWHKKIKQWERLKKDLAELTADHCSFCDSYPLAAKNKQTIEHFRPRSSYPKLAYVWHNLFLCCETCQTAKGDDFKKNLLKPDAEEYEFNRYFIVNFKTGDIEVNTRGSKKDQERAKITIRIYGLNSYGRPKARADHYNWVKNQVRKKKLNKDKDIDILSYRFMFV</sequence>
<evidence type="ECO:0000313" key="1">
    <source>
        <dbReference type="EMBL" id="OAD22956.1"/>
    </source>
</evidence>
<dbReference type="InterPro" id="IPR013467">
    <property type="entry name" value="HNH78-like"/>
</dbReference>
<dbReference type="Gene3D" id="1.10.30.50">
    <property type="match status" value="1"/>
</dbReference>
<keyword evidence="2" id="KW-1185">Reference proteome</keyword>
<dbReference type="AlphaFoldDB" id="A0A176S4X0"/>
<protein>
    <recommendedName>
        <fullName evidence="3">TIGR02646 family protein</fullName>
    </recommendedName>
</protein>
<comment type="caution">
    <text evidence="1">The sequence shown here is derived from an EMBL/GenBank/DDBJ whole genome shotgun (WGS) entry which is preliminary data.</text>
</comment>